<dbReference type="Pfam" id="PF13715">
    <property type="entry name" value="CarbopepD_reg_2"/>
    <property type="match status" value="1"/>
</dbReference>
<keyword evidence="5 7" id="KW-0472">Membrane</keyword>
<dbReference type="Proteomes" id="UP000765802">
    <property type="component" value="Unassembled WGS sequence"/>
</dbReference>
<evidence type="ECO:0000256" key="8">
    <source>
        <dbReference type="SAM" id="SignalP"/>
    </source>
</evidence>
<evidence type="ECO:0000256" key="1">
    <source>
        <dbReference type="ARBA" id="ARBA00004571"/>
    </source>
</evidence>
<keyword evidence="4 7" id="KW-0812">Transmembrane</keyword>
<dbReference type="Pfam" id="PF07715">
    <property type="entry name" value="Plug"/>
    <property type="match status" value="1"/>
</dbReference>
<feature type="signal peptide" evidence="8">
    <location>
        <begin position="1"/>
        <end position="18"/>
    </location>
</feature>
<dbReference type="Gene3D" id="2.170.130.10">
    <property type="entry name" value="TonB-dependent receptor, plug domain"/>
    <property type="match status" value="1"/>
</dbReference>
<dbReference type="SUPFAM" id="SSF56935">
    <property type="entry name" value="Porins"/>
    <property type="match status" value="1"/>
</dbReference>
<keyword evidence="11" id="KW-1185">Reference proteome</keyword>
<evidence type="ECO:0000256" key="3">
    <source>
        <dbReference type="ARBA" id="ARBA00022452"/>
    </source>
</evidence>
<dbReference type="InterPro" id="IPR008969">
    <property type="entry name" value="CarboxyPept-like_regulatory"/>
</dbReference>
<organism evidence="10 11">
    <name type="scientific">Flavihumibacter stibioxidans</name>
    <dbReference type="NCBI Taxonomy" id="1834163"/>
    <lineage>
        <taxon>Bacteria</taxon>
        <taxon>Pseudomonadati</taxon>
        <taxon>Bacteroidota</taxon>
        <taxon>Chitinophagia</taxon>
        <taxon>Chitinophagales</taxon>
        <taxon>Chitinophagaceae</taxon>
        <taxon>Flavihumibacter</taxon>
    </lineage>
</organism>
<gene>
    <name evidence="10" type="ORF">BC349_01600</name>
</gene>
<protein>
    <recommendedName>
        <fullName evidence="9">TonB-dependent receptor plug domain-containing protein</fullName>
    </recommendedName>
</protein>
<evidence type="ECO:0000256" key="7">
    <source>
        <dbReference type="PROSITE-ProRule" id="PRU01360"/>
    </source>
</evidence>
<evidence type="ECO:0000256" key="5">
    <source>
        <dbReference type="ARBA" id="ARBA00023136"/>
    </source>
</evidence>
<keyword evidence="2 7" id="KW-0813">Transport</keyword>
<dbReference type="Gene3D" id="2.60.40.1120">
    <property type="entry name" value="Carboxypeptidase-like, regulatory domain"/>
    <property type="match status" value="1"/>
</dbReference>
<dbReference type="EMBL" id="MBUA01000001">
    <property type="protein sequence ID" value="MBC6489647.1"/>
    <property type="molecule type" value="Genomic_DNA"/>
</dbReference>
<dbReference type="Gene3D" id="2.40.170.20">
    <property type="entry name" value="TonB-dependent receptor, beta-barrel domain"/>
    <property type="match status" value="1"/>
</dbReference>
<accession>A0ABR7M3V1</accession>
<proteinExistence type="inferred from homology"/>
<keyword evidence="3 7" id="KW-1134">Transmembrane beta strand</keyword>
<evidence type="ECO:0000313" key="10">
    <source>
        <dbReference type="EMBL" id="MBC6489647.1"/>
    </source>
</evidence>
<dbReference type="InterPro" id="IPR012910">
    <property type="entry name" value="Plug_dom"/>
</dbReference>
<keyword evidence="8" id="KW-0732">Signal</keyword>
<feature type="domain" description="TonB-dependent receptor plug" evidence="9">
    <location>
        <begin position="140"/>
        <end position="218"/>
    </location>
</feature>
<sequence length="760" mass="84636">MKNISLLFLLALSLHSTAQKITISGYVKDAASKEALIGASVVNVNTKSGTSTNQYGFFSLTANVTDTIELLISYQGYKINAKKITAKENVQLDVLLENSAGSLGEVVVSSSRNNRNVQKAQMGVIDVPIKAIKNFPVLMGERDVMKIIQLLPGVQAGQEGTAGFYVRGGNLDQNLVQLDEATVYNPNHLFGLFSTFNVNSINHVQLIKGGFPAEYGGRLSSILNITMKEGNKTKYQTEGGIGLLSTNLTFQGPIQKNKSSFIVSARKSYINLLLKPATSKSTNYSFYDFNAKMNYELGKKDHIFLSFFKGNDNAGYTGANSLNYKTDFGNTTGTFRWNHIFGNKIFSNTSLIYNDYHLGLGTTQNNYYEVLYTGIKDLSAKTDFTFSPNNKHKIKAGFAYTYHTLYPSAVSSKVPRRGNQITINKDSITKRLSSELAFYLNDEYDISKTLSINYGVRIPYFNGGGASYAGIEPRITTKVSLNSTTSIKASWTLMNQFLHAVPSSTASLPTDTWLSSSSLIKPQKSSQVAVGLFKNFSDNGIEASVEAYYKTMDNQVLFKEGSQIVLSTNLDSILTFGKGKSYGIELFVKKNVGRLTGWVSYTLSKTTQQFPELNRGAMFPASFDRRHNLSIAGSYELNKHWTVSADFVFYTGRAFTLPAGRVTVPVNGSLYDGVYYDFTSRNNARLRSYHRLDVSFSNKQTVKFWGKKYEREWVFGAYNLYSRLNPYFVYLTTNADTKQPEARQVSLLPFIPSVSFNFKF</sequence>
<name>A0ABR7M3V1_9BACT</name>
<evidence type="ECO:0000313" key="11">
    <source>
        <dbReference type="Proteomes" id="UP000765802"/>
    </source>
</evidence>
<comment type="caution">
    <text evidence="10">The sequence shown here is derived from an EMBL/GenBank/DDBJ whole genome shotgun (WGS) entry which is preliminary data.</text>
</comment>
<dbReference type="InterPro" id="IPR039426">
    <property type="entry name" value="TonB-dep_rcpt-like"/>
</dbReference>
<comment type="similarity">
    <text evidence="7">Belongs to the TonB-dependent receptor family.</text>
</comment>
<dbReference type="InterPro" id="IPR036942">
    <property type="entry name" value="Beta-barrel_TonB_sf"/>
</dbReference>
<keyword evidence="6 7" id="KW-0998">Cell outer membrane</keyword>
<evidence type="ECO:0000256" key="6">
    <source>
        <dbReference type="ARBA" id="ARBA00023237"/>
    </source>
</evidence>
<reference evidence="10 11" key="1">
    <citation type="submission" date="2016-07" db="EMBL/GenBank/DDBJ databases">
        <title>Genome analysis of Flavihumibacter stibioxidans YS-17.</title>
        <authorList>
            <person name="Shi K."/>
            <person name="Han Y."/>
            <person name="Wang G."/>
        </authorList>
    </citation>
    <scope>NUCLEOTIDE SEQUENCE [LARGE SCALE GENOMIC DNA]</scope>
    <source>
        <strain evidence="10 11">YS-17</strain>
    </source>
</reference>
<comment type="subcellular location">
    <subcellularLocation>
        <location evidence="1 7">Cell outer membrane</location>
        <topology evidence="1 7">Multi-pass membrane protein</topology>
    </subcellularLocation>
</comment>
<evidence type="ECO:0000256" key="2">
    <source>
        <dbReference type="ARBA" id="ARBA00022448"/>
    </source>
</evidence>
<dbReference type="SUPFAM" id="SSF49464">
    <property type="entry name" value="Carboxypeptidase regulatory domain-like"/>
    <property type="match status" value="1"/>
</dbReference>
<evidence type="ECO:0000259" key="9">
    <source>
        <dbReference type="Pfam" id="PF07715"/>
    </source>
</evidence>
<evidence type="ECO:0000256" key="4">
    <source>
        <dbReference type="ARBA" id="ARBA00022692"/>
    </source>
</evidence>
<dbReference type="InterPro" id="IPR037066">
    <property type="entry name" value="Plug_dom_sf"/>
</dbReference>
<dbReference type="RefSeq" id="WP_187255004.1">
    <property type="nucleotide sequence ID" value="NZ_JBHULF010000006.1"/>
</dbReference>
<feature type="chain" id="PRO_5045479283" description="TonB-dependent receptor plug domain-containing protein" evidence="8">
    <location>
        <begin position="19"/>
        <end position="760"/>
    </location>
</feature>
<dbReference type="PROSITE" id="PS52016">
    <property type="entry name" value="TONB_DEPENDENT_REC_3"/>
    <property type="match status" value="1"/>
</dbReference>